<dbReference type="GO" id="GO:0006750">
    <property type="term" value="P:glutathione biosynthetic process"/>
    <property type="evidence" value="ECO:0007669"/>
    <property type="project" value="UniProtKB-UniRule"/>
</dbReference>
<comment type="pathway">
    <text evidence="1 10">Sulfur metabolism; glutathione biosynthesis; glutathione from L-cysteine and L-glutamate: step 1/2.</text>
</comment>
<dbReference type="EC" id="6.3.2.2" evidence="3 10"/>
<keyword evidence="4 10" id="KW-0436">Ligase</keyword>
<proteinExistence type="inferred from homology"/>
<comment type="caution">
    <text evidence="11">The sequence shown here is derived from an EMBL/GenBank/DDBJ whole genome shotgun (WGS) entry which is preliminary data.</text>
</comment>
<evidence type="ECO:0000256" key="10">
    <source>
        <dbReference type="RuleBase" id="RU367135"/>
    </source>
</evidence>
<evidence type="ECO:0000256" key="1">
    <source>
        <dbReference type="ARBA" id="ARBA00005006"/>
    </source>
</evidence>
<dbReference type="UniPathway" id="UPA00142">
    <property type="reaction ID" value="UER00209"/>
</dbReference>
<comment type="similarity">
    <text evidence="2 10">Belongs to the glutamate--cysteine ligase type 3 family.</text>
</comment>
<dbReference type="Proteomes" id="UP000663860">
    <property type="component" value="Unassembled WGS sequence"/>
</dbReference>
<evidence type="ECO:0000256" key="7">
    <source>
        <dbReference type="ARBA" id="ARBA00022840"/>
    </source>
</evidence>
<reference evidence="11" key="1">
    <citation type="submission" date="2021-02" db="EMBL/GenBank/DDBJ databases">
        <authorList>
            <person name="Nowell W R."/>
        </authorList>
    </citation>
    <scope>NUCLEOTIDE SEQUENCE</scope>
</reference>
<name>A0A814GCW0_9BILA</name>
<evidence type="ECO:0000256" key="9">
    <source>
        <dbReference type="ARBA" id="ARBA00032122"/>
    </source>
</evidence>
<evidence type="ECO:0000256" key="2">
    <source>
        <dbReference type="ARBA" id="ARBA00008100"/>
    </source>
</evidence>
<evidence type="ECO:0000313" key="11">
    <source>
        <dbReference type="EMBL" id="CAF0993180.1"/>
    </source>
</evidence>
<dbReference type="SUPFAM" id="SSF55931">
    <property type="entry name" value="Glutamine synthetase/guanido kinase"/>
    <property type="match status" value="2"/>
</dbReference>
<dbReference type="AlphaFoldDB" id="A0A814GCW0"/>
<keyword evidence="6 10" id="KW-0547">Nucleotide-binding</keyword>
<gene>
    <name evidence="11" type="ORF">IZO911_LOCUS17220</name>
</gene>
<dbReference type="InterPro" id="IPR004308">
    <property type="entry name" value="GCS"/>
</dbReference>
<accession>A0A814GCW0</accession>
<dbReference type="PANTHER" id="PTHR11164">
    <property type="entry name" value="GLUTAMATE CYSTEINE LIGASE"/>
    <property type="match status" value="1"/>
</dbReference>
<evidence type="ECO:0000256" key="4">
    <source>
        <dbReference type="ARBA" id="ARBA00022598"/>
    </source>
</evidence>
<protein>
    <recommendedName>
        <fullName evidence="3 10">Glutamate--cysteine ligase</fullName>
        <ecNumber evidence="3 10">6.3.2.2</ecNumber>
    </recommendedName>
    <alternativeName>
        <fullName evidence="9 10">Gamma-ECS</fullName>
    </alternativeName>
    <alternativeName>
        <fullName evidence="8 10">Gamma-glutamylcysteine synthetase</fullName>
    </alternativeName>
</protein>
<evidence type="ECO:0000313" key="12">
    <source>
        <dbReference type="Proteomes" id="UP000663860"/>
    </source>
</evidence>
<dbReference type="EMBL" id="CAJNOE010000159">
    <property type="protein sequence ID" value="CAF0993180.1"/>
    <property type="molecule type" value="Genomic_DNA"/>
</dbReference>
<keyword evidence="7 10" id="KW-0067">ATP-binding</keyword>
<sequence length="382" mass="44251">MGVLTEGTPLSWNEIVPICQVYRSYALSQLVKIFEKCKDYQGDSFLWGDELEFTLVHFDHSKKRVQLLLKAHEILPRLVETNKVNHDDTPSIAWHPETCDFMIEGVPCEPYGFLPSYLNTVEANMTLRRKQAQEILSEQSDCEYIINMSAFPRYGQGQFIYSSAHDDLQEVTEQSIHYPDRLISPIHPRMKDYQGDSFLWGDELEFTLVHFDHSNKRVQLLLKAHEILPRLVETNEENHNDTPSIAWHPETCDFMIEGVPCEPYGFLPCYLNTVEANMTLRRKQAQEILSEQSDCEYIINMSAFPRYGQGQFIYSSAHDDLQEVTEQSIHYPDRLISPIHPRMKQNIEYGNSAVTVHTSLDSITSNFEDSRCHPSKPEEIQI</sequence>
<evidence type="ECO:0000256" key="6">
    <source>
        <dbReference type="ARBA" id="ARBA00022741"/>
    </source>
</evidence>
<evidence type="ECO:0000256" key="3">
    <source>
        <dbReference type="ARBA" id="ARBA00012220"/>
    </source>
</evidence>
<dbReference type="InterPro" id="IPR014746">
    <property type="entry name" value="Gln_synth/guanido_kin_cat_dom"/>
</dbReference>
<comment type="catalytic activity">
    <reaction evidence="10">
        <text>L-cysteine + L-glutamate + ATP = gamma-L-glutamyl-L-cysteine + ADP + phosphate + H(+)</text>
        <dbReference type="Rhea" id="RHEA:13285"/>
        <dbReference type="ChEBI" id="CHEBI:15378"/>
        <dbReference type="ChEBI" id="CHEBI:29985"/>
        <dbReference type="ChEBI" id="CHEBI:30616"/>
        <dbReference type="ChEBI" id="CHEBI:35235"/>
        <dbReference type="ChEBI" id="CHEBI:43474"/>
        <dbReference type="ChEBI" id="CHEBI:58173"/>
        <dbReference type="ChEBI" id="CHEBI:456216"/>
        <dbReference type="EC" id="6.3.2.2"/>
    </reaction>
</comment>
<dbReference type="Gene3D" id="3.30.590.50">
    <property type="match status" value="2"/>
</dbReference>
<organism evidence="11 12">
    <name type="scientific">Adineta steineri</name>
    <dbReference type="NCBI Taxonomy" id="433720"/>
    <lineage>
        <taxon>Eukaryota</taxon>
        <taxon>Metazoa</taxon>
        <taxon>Spiralia</taxon>
        <taxon>Gnathifera</taxon>
        <taxon>Rotifera</taxon>
        <taxon>Eurotatoria</taxon>
        <taxon>Bdelloidea</taxon>
        <taxon>Adinetida</taxon>
        <taxon>Adinetidae</taxon>
        <taxon>Adineta</taxon>
    </lineage>
</organism>
<dbReference type="PANTHER" id="PTHR11164:SF0">
    <property type="entry name" value="GLUTAMATE--CYSTEINE LIGASE CATALYTIC SUBUNIT"/>
    <property type="match status" value="1"/>
</dbReference>
<evidence type="ECO:0000256" key="5">
    <source>
        <dbReference type="ARBA" id="ARBA00022684"/>
    </source>
</evidence>
<keyword evidence="5 10" id="KW-0317">Glutathione biosynthesis</keyword>
<dbReference type="GO" id="GO:0005524">
    <property type="term" value="F:ATP binding"/>
    <property type="evidence" value="ECO:0007669"/>
    <property type="project" value="UniProtKB-UniRule"/>
</dbReference>
<dbReference type="GO" id="GO:0004357">
    <property type="term" value="F:glutamate-cysteine ligase activity"/>
    <property type="evidence" value="ECO:0007669"/>
    <property type="project" value="UniProtKB-UniRule"/>
</dbReference>
<evidence type="ECO:0000256" key="8">
    <source>
        <dbReference type="ARBA" id="ARBA00030585"/>
    </source>
</evidence>